<dbReference type="AlphaFoldDB" id="A0A1B6IV29"/>
<accession>A0A1B6IV29</accession>
<reference evidence="2" key="1">
    <citation type="submission" date="2015-11" db="EMBL/GenBank/DDBJ databases">
        <title>De novo transcriptome assembly of four potential Pierce s Disease insect vectors from Arizona vineyards.</title>
        <authorList>
            <person name="Tassone E.E."/>
        </authorList>
    </citation>
    <scope>NUCLEOTIDE SEQUENCE</scope>
</reference>
<evidence type="ECO:0000259" key="1">
    <source>
        <dbReference type="PROSITE" id="PS50878"/>
    </source>
</evidence>
<feature type="domain" description="Reverse transcriptase" evidence="1">
    <location>
        <begin position="1"/>
        <end position="127"/>
    </location>
</feature>
<gene>
    <name evidence="2" type="ORF">g.332</name>
</gene>
<dbReference type="EMBL" id="GECU01016915">
    <property type="protein sequence ID" value="JAS90791.1"/>
    <property type="molecule type" value="Transcribed_RNA"/>
</dbReference>
<dbReference type="PANTHER" id="PTHR33332">
    <property type="entry name" value="REVERSE TRANSCRIPTASE DOMAIN-CONTAINING PROTEIN"/>
    <property type="match status" value="1"/>
</dbReference>
<dbReference type="InterPro" id="IPR000477">
    <property type="entry name" value="RT_dom"/>
</dbReference>
<dbReference type="PROSITE" id="PS50878">
    <property type="entry name" value="RT_POL"/>
    <property type="match status" value="1"/>
</dbReference>
<evidence type="ECO:0000313" key="2">
    <source>
        <dbReference type="EMBL" id="JAS90791.1"/>
    </source>
</evidence>
<name>A0A1B6IV29_9HEMI</name>
<feature type="non-terminal residue" evidence="2">
    <location>
        <position position="1"/>
    </location>
</feature>
<organism evidence="2">
    <name type="scientific">Homalodisca liturata</name>
    <dbReference type="NCBI Taxonomy" id="320908"/>
    <lineage>
        <taxon>Eukaryota</taxon>
        <taxon>Metazoa</taxon>
        <taxon>Ecdysozoa</taxon>
        <taxon>Arthropoda</taxon>
        <taxon>Hexapoda</taxon>
        <taxon>Insecta</taxon>
        <taxon>Pterygota</taxon>
        <taxon>Neoptera</taxon>
        <taxon>Paraneoptera</taxon>
        <taxon>Hemiptera</taxon>
        <taxon>Auchenorrhyncha</taxon>
        <taxon>Membracoidea</taxon>
        <taxon>Cicadellidae</taxon>
        <taxon>Cicadellinae</taxon>
        <taxon>Proconiini</taxon>
        <taxon>Homalodisca</taxon>
    </lineage>
</organism>
<proteinExistence type="predicted"/>
<sequence>YLKDRKMVITVRYSGADGLTRHYRSEVSPPINTGVPQGSNLGPVLFLLYVNDLPQSITEGKVCLFADYVCHCFEDLNKDLLRCRAQEGLNEMSKWYQENKLLLNKGKTKALMFYNRKKSDSAPLLQA</sequence>
<dbReference type="Pfam" id="PF00078">
    <property type="entry name" value="RVT_1"/>
    <property type="match status" value="1"/>
</dbReference>
<protein>
    <recommendedName>
        <fullName evidence="1">Reverse transcriptase domain-containing protein</fullName>
    </recommendedName>
</protein>